<keyword evidence="1" id="KW-0812">Transmembrane</keyword>
<evidence type="ECO:0000256" key="1">
    <source>
        <dbReference type="SAM" id="Phobius"/>
    </source>
</evidence>
<sequence length="135" mass="15507">MRGDWGMTNLAIIWGIIEALFSIIFILCYSNFRKLWGGCLLSLCVSLASFLVWCESYYGRWDDGTMGRWDDGGEYGVECPDVLISCDNYHFLYEPGWGLYWAATFTFVVSTLVLLSLALANLIIAIARFFARWRR</sequence>
<keyword evidence="1" id="KW-0472">Membrane</keyword>
<gene>
    <name evidence="2" type="ORF">FLP03_17890</name>
</gene>
<feature type="transmembrane region" description="Helical" evidence="1">
    <location>
        <begin position="6"/>
        <end position="28"/>
    </location>
</feature>
<organism evidence="2">
    <name type="scientific">Salmonella enterica subsp. arizonae</name>
    <dbReference type="NCBI Taxonomy" id="59203"/>
    <lineage>
        <taxon>Bacteria</taxon>
        <taxon>Pseudomonadati</taxon>
        <taxon>Pseudomonadota</taxon>
        <taxon>Gammaproteobacteria</taxon>
        <taxon>Enterobacterales</taxon>
        <taxon>Enterobacteriaceae</taxon>
        <taxon>Salmonella</taxon>
    </lineage>
</organism>
<evidence type="ECO:0000313" key="2">
    <source>
        <dbReference type="EMBL" id="ECF4924033.1"/>
    </source>
</evidence>
<reference evidence="2" key="1">
    <citation type="submission" date="2019-07" db="EMBL/GenBank/DDBJ databases">
        <authorList>
            <consortium name="GenomeTrakr network: Whole genome sequencing for foodborne pathogen traceback"/>
        </authorList>
    </citation>
    <scope>NUCLEOTIDE SEQUENCE [LARGE SCALE GENOMIC DNA]</scope>
    <source>
        <strain evidence="2">FDA00014297</strain>
    </source>
</reference>
<dbReference type="AlphaFoldDB" id="A0A5Y2QNP9"/>
<dbReference type="Proteomes" id="UP000839641">
    <property type="component" value="Unassembled WGS sequence"/>
</dbReference>
<name>A0A5Y2QNP9_SALER</name>
<accession>A0A5Y2QNP9</accession>
<protein>
    <submittedName>
        <fullName evidence="2">Uncharacterized protein</fullName>
    </submittedName>
</protein>
<feature type="transmembrane region" description="Helical" evidence="1">
    <location>
        <begin position="98"/>
        <end position="131"/>
    </location>
</feature>
<keyword evidence="1" id="KW-1133">Transmembrane helix</keyword>
<feature type="transmembrane region" description="Helical" evidence="1">
    <location>
        <begin position="35"/>
        <end position="53"/>
    </location>
</feature>
<dbReference type="EMBL" id="AAILJL010000016">
    <property type="protein sequence ID" value="ECF4924033.1"/>
    <property type="molecule type" value="Genomic_DNA"/>
</dbReference>
<proteinExistence type="predicted"/>
<comment type="caution">
    <text evidence="2">The sequence shown here is derived from an EMBL/GenBank/DDBJ whole genome shotgun (WGS) entry which is preliminary data.</text>
</comment>